<evidence type="ECO:0000313" key="3">
    <source>
        <dbReference type="Proteomes" id="UP000007174"/>
    </source>
</evidence>
<protein>
    <submittedName>
        <fullName evidence="2">Uncharacterized protein</fullName>
    </submittedName>
</protein>
<gene>
    <name evidence="2" type="ORF">CH063_13124</name>
</gene>
<reference evidence="3" key="1">
    <citation type="journal article" date="2012" name="Nat. Genet.">
        <title>Lifestyle transitions in plant pathogenic Colletotrichum fungi deciphered by genome and transcriptome analyses.</title>
        <authorList>
            <person name="O'Connell R.J."/>
            <person name="Thon M.R."/>
            <person name="Hacquard S."/>
            <person name="Amyotte S.G."/>
            <person name="Kleemann J."/>
            <person name="Torres M.F."/>
            <person name="Damm U."/>
            <person name="Buiate E.A."/>
            <person name="Epstein L."/>
            <person name="Alkan N."/>
            <person name="Altmueller J."/>
            <person name="Alvarado-Balderrama L."/>
            <person name="Bauser C.A."/>
            <person name="Becker C."/>
            <person name="Birren B.W."/>
            <person name="Chen Z."/>
            <person name="Choi J."/>
            <person name="Crouch J.A."/>
            <person name="Duvick J.P."/>
            <person name="Farman M.A."/>
            <person name="Gan P."/>
            <person name="Heiman D."/>
            <person name="Henrissat B."/>
            <person name="Howard R.J."/>
            <person name="Kabbage M."/>
            <person name="Koch C."/>
            <person name="Kracher B."/>
            <person name="Kubo Y."/>
            <person name="Law A.D."/>
            <person name="Lebrun M.-H."/>
            <person name="Lee Y.-H."/>
            <person name="Miyara I."/>
            <person name="Moore N."/>
            <person name="Neumann U."/>
            <person name="Nordstroem K."/>
            <person name="Panaccione D.G."/>
            <person name="Panstruga R."/>
            <person name="Place M."/>
            <person name="Proctor R.H."/>
            <person name="Prusky D."/>
            <person name="Rech G."/>
            <person name="Reinhardt R."/>
            <person name="Rollins J.A."/>
            <person name="Rounsley S."/>
            <person name="Schardl C.L."/>
            <person name="Schwartz D.C."/>
            <person name="Shenoy N."/>
            <person name="Shirasu K."/>
            <person name="Sikhakolli U.R."/>
            <person name="Stueber K."/>
            <person name="Sukno S.A."/>
            <person name="Sweigard J.A."/>
            <person name="Takano Y."/>
            <person name="Takahara H."/>
            <person name="Trail F."/>
            <person name="van der Does H.C."/>
            <person name="Voll L.M."/>
            <person name="Will I."/>
            <person name="Young S."/>
            <person name="Zeng Q."/>
            <person name="Zhang J."/>
            <person name="Zhou S."/>
            <person name="Dickman M.B."/>
            <person name="Schulze-Lefert P."/>
            <person name="Ver Loren van Themaat E."/>
            <person name="Ma L.-J."/>
            <person name="Vaillancourt L.J."/>
        </authorList>
    </citation>
    <scope>NUCLEOTIDE SEQUENCE [LARGE SCALE GENOMIC DNA]</scope>
    <source>
        <strain evidence="3">IMI 349063</strain>
    </source>
</reference>
<name>H1VT46_COLHI</name>
<proteinExistence type="predicted"/>
<organism evidence="2 3">
    <name type="scientific">Colletotrichum higginsianum (strain IMI 349063)</name>
    <name type="common">Crucifer anthracnose fungus</name>
    <dbReference type="NCBI Taxonomy" id="759273"/>
    <lineage>
        <taxon>Eukaryota</taxon>
        <taxon>Fungi</taxon>
        <taxon>Dikarya</taxon>
        <taxon>Ascomycota</taxon>
        <taxon>Pezizomycotina</taxon>
        <taxon>Sordariomycetes</taxon>
        <taxon>Hypocreomycetidae</taxon>
        <taxon>Glomerellales</taxon>
        <taxon>Glomerellaceae</taxon>
        <taxon>Colletotrichum</taxon>
        <taxon>Colletotrichum destructivum species complex</taxon>
    </lineage>
</organism>
<dbReference type="EMBL" id="CACQ02006074">
    <property type="protein sequence ID" value="CCF43404.1"/>
    <property type="molecule type" value="Genomic_DNA"/>
</dbReference>
<accession>H1VT46</accession>
<sequence>EGVSFDGVPPPSDMERVLDKGERPSRCGVVAAAIPARSTSFSSSTIADSKSISLKSMARSMVAAR</sequence>
<dbReference type="Proteomes" id="UP000007174">
    <property type="component" value="Unassembled WGS sequence"/>
</dbReference>
<feature type="non-terminal residue" evidence="2">
    <location>
        <position position="1"/>
    </location>
</feature>
<dbReference type="AlphaFoldDB" id="H1VT46"/>
<evidence type="ECO:0000313" key="2">
    <source>
        <dbReference type="EMBL" id="CCF43404.1"/>
    </source>
</evidence>
<dbReference type="HOGENOM" id="CLU_2855821_0_0_1"/>
<evidence type="ECO:0000256" key="1">
    <source>
        <dbReference type="SAM" id="MobiDB-lite"/>
    </source>
</evidence>
<feature type="compositionally biased region" description="Basic and acidic residues" evidence="1">
    <location>
        <begin position="13"/>
        <end position="22"/>
    </location>
</feature>
<feature type="region of interest" description="Disordered" evidence="1">
    <location>
        <begin position="1"/>
        <end position="22"/>
    </location>
</feature>